<dbReference type="EMBL" id="PZZZ01000005">
    <property type="protein sequence ID" value="PTM94117.1"/>
    <property type="molecule type" value="Genomic_DNA"/>
</dbReference>
<accession>A0A2T5B552</accession>
<gene>
    <name evidence="2" type="ORF">C7449_10515</name>
</gene>
<evidence type="ECO:0000313" key="3">
    <source>
        <dbReference type="Proteomes" id="UP000241247"/>
    </source>
</evidence>
<dbReference type="Pfam" id="PF13699">
    <property type="entry name" value="eCIS_core"/>
    <property type="match status" value="1"/>
</dbReference>
<feature type="domain" description="eCIS core" evidence="1">
    <location>
        <begin position="65"/>
        <end position="145"/>
    </location>
</feature>
<dbReference type="AlphaFoldDB" id="A0A2T5B552"/>
<comment type="caution">
    <text evidence="2">The sequence shown here is derived from an EMBL/GenBank/DDBJ whole genome shotgun (WGS) entry which is preliminary data.</text>
</comment>
<evidence type="ECO:0000313" key="2">
    <source>
        <dbReference type="EMBL" id="PTM94117.1"/>
    </source>
</evidence>
<reference evidence="2 3" key="1">
    <citation type="submission" date="2018-04" db="EMBL/GenBank/DDBJ databases">
        <title>Genomic Encyclopedia of Type Strains, Phase IV (KMG-IV): sequencing the most valuable type-strain genomes for metagenomic binning, comparative biology and taxonomic classification.</title>
        <authorList>
            <person name="Goeker M."/>
        </authorList>
    </citation>
    <scope>NUCLEOTIDE SEQUENCE [LARGE SCALE GENOMIC DNA]</scope>
    <source>
        <strain evidence="2 3">DSM 7138</strain>
    </source>
</reference>
<organism evidence="2 3">
    <name type="scientific">Mycoplana dimorpha</name>
    <dbReference type="NCBI Taxonomy" id="28320"/>
    <lineage>
        <taxon>Bacteria</taxon>
        <taxon>Pseudomonadati</taxon>
        <taxon>Pseudomonadota</taxon>
        <taxon>Alphaproteobacteria</taxon>
        <taxon>Hyphomicrobiales</taxon>
        <taxon>Rhizobiaceae</taxon>
        <taxon>Mycoplana</taxon>
    </lineage>
</organism>
<dbReference type="Proteomes" id="UP000241247">
    <property type="component" value="Unassembled WGS sequence"/>
</dbReference>
<evidence type="ECO:0000259" key="1">
    <source>
        <dbReference type="Pfam" id="PF13699"/>
    </source>
</evidence>
<sequence length="179" mass="19692">MSRSGCTYSVLTALALVWSFSSDGQVRAEGLLDDVIDGFVEATAPALQKAIESSRDDALSAGVHPIPPTIRQKLEGFVDGEILDVARYRVGGGGELSLQKNTFRLGAAGAITLDYVIVFAHEDDALHNEAGWVHELTHVRQYRDWGVRGFATRYIRSSSSVEQEAYDEEARYLAWTGRE</sequence>
<proteinExistence type="predicted"/>
<dbReference type="InterPro" id="IPR025295">
    <property type="entry name" value="eCIS_core_dom"/>
</dbReference>
<protein>
    <submittedName>
        <fullName evidence="2">Uncharacterized protein DUF4157</fullName>
    </submittedName>
</protein>
<dbReference type="OrthoDB" id="7597153at2"/>
<dbReference type="RefSeq" id="WP_108003239.1">
    <property type="nucleotide sequence ID" value="NZ_JBHEEX010000003.1"/>
</dbReference>
<name>A0A2T5B552_MYCDI</name>
<keyword evidence="3" id="KW-1185">Reference proteome</keyword>